<evidence type="ECO:0000313" key="3">
    <source>
        <dbReference type="RefSeq" id="XP_018812493.1"/>
    </source>
</evidence>
<dbReference type="PANTHER" id="PTHR33067">
    <property type="entry name" value="RNA-DIRECTED DNA POLYMERASE-RELATED"/>
    <property type="match status" value="1"/>
</dbReference>
<gene>
    <name evidence="3" type="primary">LOC108984864</name>
</gene>
<name>A0A2I4DZB4_JUGRE</name>
<evidence type="ECO:0000256" key="1">
    <source>
        <dbReference type="SAM" id="MobiDB-lite"/>
    </source>
</evidence>
<protein>
    <submittedName>
        <fullName evidence="3">Uncharacterized protein LOC108984864</fullName>
    </submittedName>
</protein>
<dbReference type="AlphaFoldDB" id="A0A2I4DZB4"/>
<dbReference type="Gramene" id="Jr16_07910_p1">
    <property type="protein sequence ID" value="cds.Jr16_07910_p1"/>
    <property type="gene ID" value="Jr16_07910"/>
</dbReference>
<feature type="region of interest" description="Disordered" evidence="1">
    <location>
        <begin position="73"/>
        <end position="92"/>
    </location>
</feature>
<dbReference type="PANTHER" id="PTHR33067:SF31">
    <property type="entry name" value="RNA-DIRECTED DNA POLYMERASE"/>
    <property type="match status" value="1"/>
</dbReference>
<dbReference type="KEGG" id="jre:108984864"/>
<dbReference type="GeneID" id="108984864"/>
<organism evidence="2 3">
    <name type="scientific">Juglans regia</name>
    <name type="common">English walnut</name>
    <dbReference type="NCBI Taxonomy" id="51240"/>
    <lineage>
        <taxon>Eukaryota</taxon>
        <taxon>Viridiplantae</taxon>
        <taxon>Streptophyta</taxon>
        <taxon>Embryophyta</taxon>
        <taxon>Tracheophyta</taxon>
        <taxon>Spermatophyta</taxon>
        <taxon>Magnoliopsida</taxon>
        <taxon>eudicotyledons</taxon>
        <taxon>Gunneridae</taxon>
        <taxon>Pentapetalae</taxon>
        <taxon>rosids</taxon>
        <taxon>fabids</taxon>
        <taxon>Fagales</taxon>
        <taxon>Juglandaceae</taxon>
        <taxon>Juglans</taxon>
    </lineage>
</organism>
<dbReference type="Proteomes" id="UP000235220">
    <property type="component" value="Chromosome 16"/>
</dbReference>
<reference evidence="3" key="1">
    <citation type="submission" date="2025-08" db="UniProtKB">
        <authorList>
            <consortium name="RefSeq"/>
        </authorList>
    </citation>
    <scope>IDENTIFICATION</scope>
    <source>
        <tissue evidence="3">Leaves</tissue>
    </source>
</reference>
<feature type="region of interest" description="Disordered" evidence="1">
    <location>
        <begin position="42"/>
        <end position="65"/>
    </location>
</feature>
<accession>A0A2I4DZB4</accession>
<sequence length="221" mass="25499">MTTGTLPSNTATNPKEHVKAITLRSGWTYDQPEMVNIERDAEAAKNVESEKKETEYEVKETDRDIIDQQAKMTKENKGVTKPKKSREFNSESYSPSIYDPPIHFPQRLRKNKIDNQFSKFLSTFKQLHINIPLVKALEQMPNYVKFLKDILSNKRKLEEQETVMLTKESSAILQKKLSPKLKDLESFTIPYTIGNSYFDKDLCDLGASINVTPRSPIKTYF</sequence>
<dbReference type="RefSeq" id="XP_018812493.1">
    <property type="nucleotide sequence ID" value="XM_018956948.1"/>
</dbReference>
<proteinExistence type="predicted"/>
<dbReference type="OrthoDB" id="1750494at2759"/>
<keyword evidence="2" id="KW-1185">Reference proteome</keyword>
<evidence type="ECO:0000313" key="2">
    <source>
        <dbReference type="Proteomes" id="UP000235220"/>
    </source>
</evidence>